<evidence type="ECO:0000259" key="1">
    <source>
        <dbReference type="Pfam" id="PF07883"/>
    </source>
</evidence>
<organism evidence="2 3">
    <name type="scientific">Acaryochloris thomasi RCC1774</name>
    <dbReference type="NCBI Taxonomy" id="1764569"/>
    <lineage>
        <taxon>Bacteria</taxon>
        <taxon>Bacillati</taxon>
        <taxon>Cyanobacteriota</taxon>
        <taxon>Cyanophyceae</taxon>
        <taxon>Acaryochloridales</taxon>
        <taxon>Acaryochloridaceae</taxon>
        <taxon>Acaryochloris</taxon>
        <taxon>Acaryochloris thomasi</taxon>
    </lineage>
</organism>
<name>A0A2W1JL20_9CYAN</name>
<dbReference type="InterPro" id="IPR013096">
    <property type="entry name" value="Cupin_2"/>
</dbReference>
<dbReference type="OrthoDB" id="9797047at2"/>
<dbReference type="Proteomes" id="UP000248857">
    <property type="component" value="Unassembled WGS sequence"/>
</dbReference>
<accession>A0A2W1JL20</accession>
<feature type="domain" description="Cupin type-2" evidence="1">
    <location>
        <begin position="38"/>
        <end position="98"/>
    </location>
</feature>
<comment type="caution">
    <text evidence="2">The sequence shown here is derived from an EMBL/GenBank/DDBJ whole genome shotgun (WGS) entry which is preliminary data.</text>
</comment>
<dbReference type="Pfam" id="PF07883">
    <property type="entry name" value="Cupin_2"/>
    <property type="match status" value="1"/>
</dbReference>
<evidence type="ECO:0000313" key="3">
    <source>
        <dbReference type="Proteomes" id="UP000248857"/>
    </source>
</evidence>
<dbReference type="EMBL" id="PQWO01000012">
    <property type="protein sequence ID" value="PZD72145.1"/>
    <property type="molecule type" value="Genomic_DNA"/>
</dbReference>
<keyword evidence="3" id="KW-1185">Reference proteome</keyword>
<dbReference type="InterPro" id="IPR011051">
    <property type="entry name" value="RmlC_Cupin_sf"/>
</dbReference>
<dbReference type="RefSeq" id="WP_110987418.1">
    <property type="nucleotide sequence ID" value="NZ_CAWNWM010000012.1"/>
</dbReference>
<reference evidence="2 3" key="1">
    <citation type="journal article" date="2018" name="Sci. Rep.">
        <title>A novel species of the marine cyanobacterium Acaryochloris with a unique pigment content and lifestyle.</title>
        <authorList>
            <person name="Partensky F."/>
            <person name="Six C."/>
            <person name="Ratin M."/>
            <person name="Garczarek L."/>
            <person name="Vaulot D."/>
            <person name="Probert I."/>
            <person name="Calteau A."/>
            <person name="Gourvil P."/>
            <person name="Marie D."/>
            <person name="Grebert T."/>
            <person name="Bouchier C."/>
            <person name="Le Panse S."/>
            <person name="Gachenot M."/>
            <person name="Rodriguez F."/>
            <person name="Garrido J.L."/>
        </authorList>
    </citation>
    <scope>NUCLEOTIDE SEQUENCE [LARGE SCALE GENOMIC DNA]</scope>
    <source>
        <strain evidence="2 3">RCC1774</strain>
    </source>
</reference>
<dbReference type="PROSITE" id="PS51257">
    <property type="entry name" value="PROKAR_LIPOPROTEIN"/>
    <property type="match status" value="1"/>
</dbReference>
<proteinExistence type="predicted"/>
<sequence>MEIKNIRSELAVNPAGSFLNIASFNGSIVGACGITGISPVWEMHPDTDEFFYIIEGEFEVTLMQGAEPEHFVAPAGSSFVIPKGVWHKPAAPSGAKFIYLTPGTTLHSEAEDSRQDST</sequence>
<protein>
    <recommendedName>
        <fullName evidence="1">Cupin type-2 domain-containing protein</fullName>
    </recommendedName>
</protein>
<dbReference type="Gene3D" id="2.60.120.10">
    <property type="entry name" value="Jelly Rolls"/>
    <property type="match status" value="1"/>
</dbReference>
<gene>
    <name evidence="2" type="ORF">C1752_04014</name>
</gene>
<dbReference type="AlphaFoldDB" id="A0A2W1JL20"/>
<dbReference type="SUPFAM" id="SSF51182">
    <property type="entry name" value="RmlC-like cupins"/>
    <property type="match status" value="1"/>
</dbReference>
<dbReference type="InterPro" id="IPR014710">
    <property type="entry name" value="RmlC-like_jellyroll"/>
</dbReference>
<evidence type="ECO:0000313" key="2">
    <source>
        <dbReference type="EMBL" id="PZD72145.1"/>
    </source>
</evidence>